<dbReference type="GeneID" id="40527021"/>
<evidence type="ECO:0000313" key="1">
    <source>
        <dbReference type="EMBL" id="AUV65347.1"/>
    </source>
</evidence>
<dbReference type="KEGG" id="vg:40527021"/>
<dbReference type="RefSeq" id="YP_009666741.1">
    <property type="nucleotide sequence ID" value="NC_043530.1"/>
</dbReference>
<organism evidence="1 2">
    <name type="scientific">Mythimna unipuncta nucleopolyhedrovirus</name>
    <dbReference type="NCBI Taxonomy" id="447897"/>
    <lineage>
        <taxon>Viruses</taxon>
        <taxon>Viruses incertae sedis</taxon>
        <taxon>Naldaviricetes</taxon>
        <taxon>Lefavirales</taxon>
        <taxon>Baculoviridae</taxon>
        <taxon>Alphabaculovirus</taxon>
    </lineage>
</organism>
<dbReference type="EMBL" id="MF375894">
    <property type="protein sequence ID" value="AUV65347.1"/>
    <property type="molecule type" value="Genomic_DNA"/>
</dbReference>
<sequence>MTIPVMSTAALRFKRTYNYHNVDDKFVTFSLPSRIYRRNFGGDDDVDKGINFFIVCRDHDKDFDGNDKYKLCERQQFRFRQFRPIYSAQDSDNHLRIVPYVHTNIGGARIDFLNFATNFLDCFADINNEFRYTDRRTYNTLRTLKIYRFVTASTTTTTTTNHHAQNWIV</sequence>
<reference evidence="1" key="1">
    <citation type="journal article" date="2017" name="Virus Genes">
        <title>The complete genome sequence of a third distinct baculovirus isolated from the true armyworm, Mythimna unipuncta, contains two copies of the lef-7 gene.</title>
        <authorList>
            <person name="Harrison R.L."/>
            <person name="Mowery J.D."/>
            <person name="Rowley D.L."/>
            <person name="Bauchan G.R."/>
            <person name="Theilmann D.A."/>
            <person name="Rohrmann G.F."/>
            <person name="Erlandson M.A."/>
        </authorList>
    </citation>
    <scope>NUCLEOTIDE SEQUENCE [LARGE SCALE GENOMIC DNA]</scope>
    <source>
        <strain evidence="1">#7</strain>
    </source>
</reference>
<accession>A0A2K9VSB3</accession>
<dbReference type="Proteomes" id="UP000297194">
    <property type="component" value="Segment"/>
</dbReference>
<keyword evidence="2" id="KW-1185">Reference proteome</keyword>
<name>A0A2K9VSB3_9ABAC</name>
<evidence type="ECO:0000313" key="2">
    <source>
        <dbReference type="Proteomes" id="UP000297194"/>
    </source>
</evidence>
<protein>
    <submittedName>
        <fullName evidence="1">Uncharacterized protein</fullName>
    </submittedName>
</protein>
<proteinExistence type="predicted"/>